<evidence type="ECO:0000313" key="1">
    <source>
        <dbReference type="EMBL" id="NJB70364.1"/>
    </source>
</evidence>
<reference evidence="1 2" key="1">
    <citation type="submission" date="2020-03" db="EMBL/GenBank/DDBJ databases">
        <title>Genomic Encyclopedia of Type Strains, Phase IV (KMG-IV): sequencing the most valuable type-strain genomes for metagenomic binning, comparative biology and taxonomic classification.</title>
        <authorList>
            <person name="Goeker M."/>
        </authorList>
    </citation>
    <scope>NUCLEOTIDE SEQUENCE [LARGE SCALE GENOMIC DNA]</scope>
    <source>
        <strain evidence="1 2">DSM 29762</strain>
    </source>
</reference>
<dbReference type="Proteomes" id="UP000590442">
    <property type="component" value="Unassembled WGS sequence"/>
</dbReference>
<comment type="caution">
    <text evidence="1">The sequence shown here is derived from an EMBL/GenBank/DDBJ whole genome shotgun (WGS) entry which is preliminary data.</text>
</comment>
<gene>
    <name evidence="1" type="ORF">GGR42_000826</name>
</gene>
<evidence type="ECO:0000313" key="2">
    <source>
        <dbReference type="Proteomes" id="UP000590442"/>
    </source>
</evidence>
<protein>
    <submittedName>
        <fullName evidence="1">Uncharacterized protein</fullName>
    </submittedName>
</protein>
<dbReference type="EMBL" id="JAATJJ010000001">
    <property type="protein sequence ID" value="NJB70364.1"/>
    <property type="molecule type" value="Genomic_DNA"/>
</dbReference>
<dbReference type="AlphaFoldDB" id="A0A846QZ04"/>
<sequence length="56" mass="6843">MAQTRKGFFLFDNSKINWLILFKQLKKLSENYLFRFQKKKDLDEGHSYTTFSTIFE</sequence>
<keyword evidence="2" id="KW-1185">Reference proteome</keyword>
<organism evidence="1 2">
    <name type="scientific">Saonia flava</name>
    <dbReference type="NCBI Taxonomy" id="523696"/>
    <lineage>
        <taxon>Bacteria</taxon>
        <taxon>Pseudomonadati</taxon>
        <taxon>Bacteroidota</taxon>
        <taxon>Flavobacteriia</taxon>
        <taxon>Flavobacteriales</taxon>
        <taxon>Flavobacteriaceae</taxon>
        <taxon>Saonia</taxon>
    </lineage>
</organism>
<accession>A0A846QZ04</accession>
<name>A0A846QZ04_9FLAO</name>
<proteinExistence type="predicted"/>